<dbReference type="Pfam" id="PF02037">
    <property type="entry name" value="SAP"/>
    <property type="match status" value="1"/>
</dbReference>
<accession>A0A6C0FBU4</accession>
<sequence>MVEKTNKIPVDYNIKYDDFKKDYFTIKNFKLSTLKNACKKHHLKVTGNKSILFERLCTLFSRINASIKIQSLIRMHFSIIFVNKRGPGLLNRKLCNNQTDFITLEPLDEIPFEQFFSFKDNNNFIYGFNMISLMQNMKKTRVFENPYNRNAFSKQIKLKIIKLNNCSYILSNEYRENNAFFVYNQKLKRSNTIRRMPLNNDIINNISSVDNYHPFFDRRLINMNEEMENQINLMQEIRNLEVSERIDRLFVEFDSLGNYTSDQWYRSLTHLQLIRLYRGLYDIWTIRGQISYQLKRSICPFHDPFDGIFPRRTYHDTINYEQLQKGCLIVMENMTYSGINLEYRKIGALHALTALTMVSVPARQIMPWLYESII</sequence>
<dbReference type="Gene3D" id="1.10.720.30">
    <property type="entry name" value="SAP domain"/>
    <property type="match status" value="1"/>
</dbReference>
<dbReference type="AlphaFoldDB" id="A0A6C0FBU4"/>
<reference evidence="2" key="1">
    <citation type="journal article" date="2020" name="Nature">
        <title>Giant virus diversity and host interactions through global metagenomics.</title>
        <authorList>
            <person name="Schulz F."/>
            <person name="Roux S."/>
            <person name="Paez-Espino D."/>
            <person name="Jungbluth S."/>
            <person name="Walsh D.A."/>
            <person name="Denef V.J."/>
            <person name="McMahon K.D."/>
            <person name="Konstantinidis K.T."/>
            <person name="Eloe-Fadrosh E.A."/>
            <person name="Kyrpides N.C."/>
            <person name="Woyke T."/>
        </authorList>
    </citation>
    <scope>NUCLEOTIDE SEQUENCE</scope>
    <source>
        <strain evidence="2">GVMAG-S-ERX556049-19</strain>
    </source>
</reference>
<proteinExistence type="predicted"/>
<protein>
    <recommendedName>
        <fullName evidence="1">SAP domain-containing protein</fullName>
    </recommendedName>
</protein>
<dbReference type="InterPro" id="IPR003034">
    <property type="entry name" value="SAP_dom"/>
</dbReference>
<evidence type="ECO:0000313" key="2">
    <source>
        <dbReference type="EMBL" id="QHT38083.1"/>
    </source>
</evidence>
<dbReference type="InterPro" id="IPR036361">
    <property type="entry name" value="SAP_dom_sf"/>
</dbReference>
<dbReference type="SUPFAM" id="SSF68906">
    <property type="entry name" value="SAP domain"/>
    <property type="match status" value="1"/>
</dbReference>
<feature type="domain" description="SAP" evidence="1">
    <location>
        <begin position="26"/>
        <end position="58"/>
    </location>
</feature>
<evidence type="ECO:0000259" key="1">
    <source>
        <dbReference type="Pfam" id="PF02037"/>
    </source>
</evidence>
<organism evidence="2">
    <name type="scientific">viral metagenome</name>
    <dbReference type="NCBI Taxonomy" id="1070528"/>
    <lineage>
        <taxon>unclassified sequences</taxon>
        <taxon>metagenomes</taxon>
        <taxon>organismal metagenomes</taxon>
    </lineage>
</organism>
<dbReference type="EMBL" id="MN738825">
    <property type="protein sequence ID" value="QHT38083.1"/>
    <property type="molecule type" value="Genomic_DNA"/>
</dbReference>
<name>A0A6C0FBU4_9ZZZZ</name>